<protein>
    <submittedName>
        <fullName evidence="1">Uncharacterized protein</fullName>
    </submittedName>
</protein>
<proteinExistence type="predicted"/>
<evidence type="ECO:0000313" key="1">
    <source>
        <dbReference type="EMBL" id="CAE6510245.1"/>
    </source>
</evidence>
<dbReference type="AlphaFoldDB" id="A0A8H3D9G2"/>
<comment type="caution">
    <text evidence="1">The sequence shown here is derived from an EMBL/GenBank/DDBJ whole genome shotgun (WGS) entry which is preliminary data.</text>
</comment>
<dbReference type="EMBL" id="CAJMWT010005840">
    <property type="protein sequence ID" value="CAE6510245.1"/>
    <property type="molecule type" value="Genomic_DNA"/>
</dbReference>
<evidence type="ECO:0000313" key="2">
    <source>
        <dbReference type="Proteomes" id="UP000663843"/>
    </source>
</evidence>
<name>A0A8H3D9G2_9AGAM</name>
<dbReference type="Proteomes" id="UP000663843">
    <property type="component" value="Unassembled WGS sequence"/>
</dbReference>
<reference evidence="1" key="1">
    <citation type="submission" date="2021-01" db="EMBL/GenBank/DDBJ databases">
        <authorList>
            <person name="Kaushik A."/>
        </authorList>
    </citation>
    <scope>NUCLEOTIDE SEQUENCE</scope>
    <source>
        <strain evidence="1">AG2-2IIIB</strain>
    </source>
</reference>
<organism evidence="1 2">
    <name type="scientific">Rhizoctonia solani</name>
    <dbReference type="NCBI Taxonomy" id="456999"/>
    <lineage>
        <taxon>Eukaryota</taxon>
        <taxon>Fungi</taxon>
        <taxon>Dikarya</taxon>
        <taxon>Basidiomycota</taxon>
        <taxon>Agaricomycotina</taxon>
        <taxon>Agaricomycetes</taxon>
        <taxon>Cantharellales</taxon>
        <taxon>Ceratobasidiaceae</taxon>
        <taxon>Rhizoctonia</taxon>
    </lineage>
</organism>
<gene>
    <name evidence="1" type="ORF">RDB_LOCUS151776</name>
</gene>
<sequence>MLPSYMPSQGPLKLRVCVSPVDVGAVIELRIPYEIVEVDGMDLYFANMQQLAEATIVYFAESANIAPNTFFVFKDATNRLRLFLRKEAKHWSFPENGPVILTSLELQLMVFDPSLLTEIPSNNFPRPYFRSSMLASGE</sequence>
<accession>A0A8H3D9G2</accession>